<feature type="non-terminal residue" evidence="2">
    <location>
        <position position="427"/>
    </location>
</feature>
<organism evidence="2 3">
    <name type="scientific">Solirubrobacter deserti</name>
    <dbReference type="NCBI Taxonomy" id="2282478"/>
    <lineage>
        <taxon>Bacteria</taxon>
        <taxon>Bacillati</taxon>
        <taxon>Actinomycetota</taxon>
        <taxon>Thermoleophilia</taxon>
        <taxon>Solirubrobacterales</taxon>
        <taxon>Solirubrobacteraceae</taxon>
        <taxon>Solirubrobacter</taxon>
    </lineage>
</organism>
<dbReference type="EMBL" id="JAPCID010000021">
    <property type="protein sequence ID" value="MDA0139015.1"/>
    <property type="molecule type" value="Genomic_DNA"/>
</dbReference>
<comment type="caution">
    <text evidence="2">The sequence shown here is derived from an EMBL/GenBank/DDBJ whole genome shotgun (WGS) entry which is preliminary data.</text>
</comment>
<gene>
    <name evidence="2" type="ORF">OJ962_16045</name>
</gene>
<evidence type="ECO:0000313" key="3">
    <source>
        <dbReference type="Proteomes" id="UP001147700"/>
    </source>
</evidence>
<protein>
    <recommendedName>
        <fullName evidence="4">Sigma-70 family RNA polymerase sigma factor</fullName>
    </recommendedName>
</protein>
<feature type="compositionally biased region" description="Low complexity" evidence="1">
    <location>
        <begin position="395"/>
        <end position="412"/>
    </location>
</feature>
<keyword evidence="3" id="KW-1185">Reference proteome</keyword>
<feature type="region of interest" description="Disordered" evidence="1">
    <location>
        <begin position="248"/>
        <end position="275"/>
    </location>
</feature>
<evidence type="ECO:0000256" key="1">
    <source>
        <dbReference type="SAM" id="MobiDB-lite"/>
    </source>
</evidence>
<proteinExistence type="predicted"/>
<evidence type="ECO:0000313" key="2">
    <source>
        <dbReference type="EMBL" id="MDA0139015.1"/>
    </source>
</evidence>
<feature type="compositionally biased region" description="Pro residues" evidence="1">
    <location>
        <begin position="413"/>
        <end position="427"/>
    </location>
</feature>
<sequence length="427" mass="45403">MTALAESRYRRQRADAIVAQDYERLKPEVLSTLRGKLAARGLRLDDADLEASYNQAWHGVYTRLAAGEPIANRAGLVITIAERRALDEVRALHPDRRAAVDDVELPMVEPDLAERLDDHVRLGQFVEGLRERLTVREQQAAALCYVHAYTRRDAARVLGVSPRRMEKLMDGVSKKLGDLLGEIERGEWCDRRESLIRAYALGLLDTGGERRRLAAQHLEDCSACRYRVLRMRGLAAVTPPAAAVVAARRGGGSGAAPGPRDRPRPARRARQAGLAAAPAGAVAVTAFAGVRLFDRPPGHSAPEPPGAAVTSGTPGAGAGQAAADRRGLTRPAISPPAGAPSTGEKRATRSGEAAEHDRARPGRAARARTASRAASEARRAKRQRRNAARSRAARQRAAAPAAAAPPALVASPTAPPPVAPAARPPPG</sequence>
<accession>A0ABT4RL53</accession>
<feature type="compositionally biased region" description="Basic and acidic residues" evidence="1">
    <location>
        <begin position="343"/>
        <end position="360"/>
    </location>
</feature>
<feature type="compositionally biased region" description="Basic residues" evidence="1">
    <location>
        <begin position="379"/>
        <end position="394"/>
    </location>
</feature>
<dbReference type="Proteomes" id="UP001147700">
    <property type="component" value="Unassembled WGS sequence"/>
</dbReference>
<dbReference type="InterPro" id="IPR041916">
    <property type="entry name" value="Anti_sigma_zinc_sf"/>
</dbReference>
<evidence type="ECO:0008006" key="4">
    <source>
        <dbReference type="Google" id="ProtNLM"/>
    </source>
</evidence>
<name>A0ABT4RL53_9ACTN</name>
<feature type="region of interest" description="Disordered" evidence="1">
    <location>
        <begin position="294"/>
        <end position="427"/>
    </location>
</feature>
<dbReference type="RefSeq" id="WP_270006467.1">
    <property type="nucleotide sequence ID" value="NZ_JAPCID010000021.1"/>
</dbReference>
<dbReference type="Gene3D" id="1.10.10.1320">
    <property type="entry name" value="Anti-sigma factor, zinc-finger domain"/>
    <property type="match status" value="1"/>
</dbReference>
<reference evidence="2" key="1">
    <citation type="submission" date="2022-10" db="EMBL/GenBank/DDBJ databases">
        <title>The WGS of Solirubrobacter sp. CPCC 204708.</title>
        <authorList>
            <person name="Jiang Z."/>
        </authorList>
    </citation>
    <scope>NUCLEOTIDE SEQUENCE</scope>
    <source>
        <strain evidence="2">CPCC 204708</strain>
    </source>
</reference>